<sequence length="83" mass="9879">MDSKKPVSEYEEDIQVYHNQFGYRQTSVEILSNSDDGADETKNLTDDVEEGITIRSHMRMMRRFCRICGRWVYHDARNCPFKK</sequence>
<dbReference type="Gramene" id="mRNA:HanXRQr2_Chr14g0660281">
    <property type="protein sequence ID" value="CDS:HanXRQr2_Chr14g0660281.1"/>
    <property type="gene ID" value="HanXRQr2_Chr14g0660281"/>
</dbReference>
<accession>A0A9K3ECS9</accession>
<keyword evidence="2" id="KW-1185">Reference proteome</keyword>
<gene>
    <name evidence="1" type="ORF">HanXRQr2_Chr14g0660281</name>
</gene>
<dbReference type="AlphaFoldDB" id="A0A9K3ECS9"/>
<reference evidence="1" key="1">
    <citation type="journal article" date="2017" name="Nature">
        <title>The sunflower genome provides insights into oil metabolism, flowering and Asterid evolution.</title>
        <authorList>
            <person name="Badouin H."/>
            <person name="Gouzy J."/>
            <person name="Grassa C.J."/>
            <person name="Murat F."/>
            <person name="Staton S.E."/>
            <person name="Cottret L."/>
            <person name="Lelandais-Briere C."/>
            <person name="Owens G.L."/>
            <person name="Carrere S."/>
            <person name="Mayjonade B."/>
            <person name="Legrand L."/>
            <person name="Gill N."/>
            <person name="Kane N.C."/>
            <person name="Bowers J.E."/>
            <person name="Hubner S."/>
            <person name="Bellec A."/>
            <person name="Berard A."/>
            <person name="Berges H."/>
            <person name="Blanchet N."/>
            <person name="Boniface M.C."/>
            <person name="Brunel D."/>
            <person name="Catrice O."/>
            <person name="Chaidir N."/>
            <person name="Claudel C."/>
            <person name="Donnadieu C."/>
            <person name="Faraut T."/>
            <person name="Fievet G."/>
            <person name="Helmstetter N."/>
            <person name="King M."/>
            <person name="Knapp S.J."/>
            <person name="Lai Z."/>
            <person name="Le Paslier M.C."/>
            <person name="Lippi Y."/>
            <person name="Lorenzon L."/>
            <person name="Mandel J.R."/>
            <person name="Marage G."/>
            <person name="Marchand G."/>
            <person name="Marquand E."/>
            <person name="Bret-Mestries E."/>
            <person name="Morien E."/>
            <person name="Nambeesan S."/>
            <person name="Nguyen T."/>
            <person name="Pegot-Espagnet P."/>
            <person name="Pouilly N."/>
            <person name="Raftis F."/>
            <person name="Sallet E."/>
            <person name="Schiex T."/>
            <person name="Thomas J."/>
            <person name="Vandecasteele C."/>
            <person name="Vares D."/>
            <person name="Vear F."/>
            <person name="Vautrin S."/>
            <person name="Crespi M."/>
            <person name="Mangin B."/>
            <person name="Burke J.M."/>
            <person name="Salse J."/>
            <person name="Munos S."/>
            <person name="Vincourt P."/>
            <person name="Rieseberg L.H."/>
            <person name="Langlade N.B."/>
        </authorList>
    </citation>
    <scope>NUCLEOTIDE SEQUENCE</scope>
    <source>
        <tissue evidence="1">Leaves</tissue>
    </source>
</reference>
<evidence type="ECO:0000313" key="1">
    <source>
        <dbReference type="EMBL" id="KAF5770513.1"/>
    </source>
</evidence>
<dbReference type="EMBL" id="MNCJ02000329">
    <property type="protein sequence ID" value="KAF5770513.1"/>
    <property type="molecule type" value="Genomic_DNA"/>
</dbReference>
<organism evidence="1 2">
    <name type="scientific">Helianthus annuus</name>
    <name type="common">Common sunflower</name>
    <dbReference type="NCBI Taxonomy" id="4232"/>
    <lineage>
        <taxon>Eukaryota</taxon>
        <taxon>Viridiplantae</taxon>
        <taxon>Streptophyta</taxon>
        <taxon>Embryophyta</taxon>
        <taxon>Tracheophyta</taxon>
        <taxon>Spermatophyta</taxon>
        <taxon>Magnoliopsida</taxon>
        <taxon>eudicotyledons</taxon>
        <taxon>Gunneridae</taxon>
        <taxon>Pentapetalae</taxon>
        <taxon>asterids</taxon>
        <taxon>campanulids</taxon>
        <taxon>Asterales</taxon>
        <taxon>Asteraceae</taxon>
        <taxon>Asteroideae</taxon>
        <taxon>Heliantheae alliance</taxon>
        <taxon>Heliantheae</taxon>
        <taxon>Helianthus</taxon>
    </lineage>
</organism>
<evidence type="ECO:0000313" key="2">
    <source>
        <dbReference type="Proteomes" id="UP000215914"/>
    </source>
</evidence>
<proteinExistence type="predicted"/>
<name>A0A9K3ECS9_HELAN</name>
<comment type="caution">
    <text evidence="1">The sequence shown here is derived from an EMBL/GenBank/DDBJ whole genome shotgun (WGS) entry which is preliminary data.</text>
</comment>
<reference evidence="1" key="2">
    <citation type="submission" date="2020-06" db="EMBL/GenBank/DDBJ databases">
        <title>Helianthus annuus Genome sequencing and assembly Release 2.</title>
        <authorList>
            <person name="Gouzy J."/>
            <person name="Langlade N."/>
            <person name="Munos S."/>
        </authorList>
    </citation>
    <scope>NUCLEOTIDE SEQUENCE</scope>
    <source>
        <tissue evidence="1">Leaves</tissue>
    </source>
</reference>
<dbReference type="Proteomes" id="UP000215914">
    <property type="component" value="Unassembled WGS sequence"/>
</dbReference>
<protein>
    <submittedName>
        <fullName evidence="1">Uncharacterized protein</fullName>
    </submittedName>
</protein>